<feature type="transmembrane region" description="Helical" evidence="3">
    <location>
        <begin position="103"/>
        <end position="124"/>
    </location>
</feature>
<comment type="subcellular location">
    <subcellularLocation>
        <location evidence="1">Membrane</location>
        <topology evidence="1">Multi-pass membrane protein</topology>
    </subcellularLocation>
</comment>
<dbReference type="AlphaFoldDB" id="A0AAV6VA26"/>
<keyword evidence="6" id="KW-1185">Reference proteome</keyword>
<feature type="transmembrane region" description="Helical" evidence="3">
    <location>
        <begin position="78"/>
        <end position="97"/>
    </location>
</feature>
<dbReference type="PROSITE" id="PS50850">
    <property type="entry name" value="MFS"/>
    <property type="match status" value="1"/>
</dbReference>
<feature type="transmembrane region" description="Helical" evidence="3">
    <location>
        <begin position="605"/>
        <end position="627"/>
    </location>
</feature>
<dbReference type="GO" id="GO:0016020">
    <property type="term" value="C:membrane"/>
    <property type="evidence" value="ECO:0007669"/>
    <property type="project" value="UniProtKB-SubCell"/>
</dbReference>
<feature type="region of interest" description="Disordered" evidence="2">
    <location>
        <begin position="313"/>
        <end position="338"/>
    </location>
</feature>
<evidence type="ECO:0000256" key="3">
    <source>
        <dbReference type="SAM" id="Phobius"/>
    </source>
</evidence>
<dbReference type="InterPro" id="IPR050327">
    <property type="entry name" value="Proton-linked_MCT"/>
</dbReference>
<dbReference type="GO" id="GO:0008028">
    <property type="term" value="F:monocarboxylic acid transmembrane transporter activity"/>
    <property type="evidence" value="ECO:0007669"/>
    <property type="project" value="TreeGrafter"/>
</dbReference>
<keyword evidence="3" id="KW-1133">Transmembrane helix</keyword>
<comment type="caution">
    <text evidence="5">The sequence shown here is derived from an EMBL/GenBank/DDBJ whole genome shotgun (WGS) entry which is preliminary data.</text>
</comment>
<dbReference type="InterPro" id="IPR036259">
    <property type="entry name" value="MFS_trans_sf"/>
</dbReference>
<evidence type="ECO:0000313" key="6">
    <source>
        <dbReference type="Proteomes" id="UP000827092"/>
    </source>
</evidence>
<dbReference type="InterPro" id="IPR020846">
    <property type="entry name" value="MFS_dom"/>
</dbReference>
<organism evidence="5 6">
    <name type="scientific">Oedothorax gibbosus</name>
    <dbReference type="NCBI Taxonomy" id="931172"/>
    <lineage>
        <taxon>Eukaryota</taxon>
        <taxon>Metazoa</taxon>
        <taxon>Ecdysozoa</taxon>
        <taxon>Arthropoda</taxon>
        <taxon>Chelicerata</taxon>
        <taxon>Arachnida</taxon>
        <taxon>Araneae</taxon>
        <taxon>Araneomorphae</taxon>
        <taxon>Entelegynae</taxon>
        <taxon>Araneoidea</taxon>
        <taxon>Linyphiidae</taxon>
        <taxon>Erigoninae</taxon>
        <taxon>Oedothorax</taxon>
    </lineage>
</organism>
<feature type="transmembrane region" description="Helical" evidence="3">
    <location>
        <begin position="549"/>
        <end position="570"/>
    </location>
</feature>
<feature type="transmembrane region" description="Helical" evidence="3">
    <location>
        <begin position="12"/>
        <end position="35"/>
    </location>
</feature>
<name>A0AAV6VA26_9ARAC</name>
<dbReference type="Proteomes" id="UP000827092">
    <property type="component" value="Unassembled WGS sequence"/>
</dbReference>
<feature type="transmembrane region" description="Helical" evidence="3">
    <location>
        <begin position="514"/>
        <end position="537"/>
    </location>
</feature>
<feature type="transmembrane region" description="Helical" evidence="3">
    <location>
        <begin position="582"/>
        <end position="599"/>
    </location>
</feature>
<sequence>MSGPDSGRAWLVAGACWCINFVLVGLARSVAMLYVSLVEQYGITREQATLPFSIRVSLKNLAGPLIGLLGQKYGIRRVSSAGGVIAALGCFLCYFAPNIMWVTVLWGIVHGIGFGMANVIHMLIINQYFDKYRASALGLAYSGDCFGAFAFPIIIESLVENYDVKGTFLILSAILLNIVPMTLLLKKPPWLKTSAEKLLIKDEKSTNIPQELKGYDNEYCLKLDEDLTPFQEDEYCSYNPSYGHLRIPNRHNSSIQSSSSFSSHGESLINGSFRSHIKKFVPQSDSLIPVFEKELSIFPSDKDDFFSSQRLEEDDNEMVTNADSVNQQGSQATKRRRSSSISQIASELLHKVRSASFASQVVQDGFALNLGKLASELNSGSTTQSQSNTRLGDKDLDFQVFSISTGQEIVPSPGRNVSNRSSSAPLTDNVFFRKSSKPQPTILETQSSVENSDNDPPSSRVIFTRKENKELIMTVEDIKLSEAAYFSDTNPQRQLPGKQPSILKLLIQTNLKPIFVLISMSMAVFAYSFIGVGIVLIDYAGDQGISHQLAKFLVVGFSATDLLGRLVFGVVIDKKLLKMKNYVSVVMVVMGVMTASLPLNPSFNYMMVCNCLIGVAVGGIAIMFPILVNHYMDENEGAVAMGSLNFYGGILALSMAPMIGHFRDVQGSYNGVFYVFGGLVVLVGVLWQLEPLILKWQDKTKNSEHWLVVTRL</sequence>
<dbReference type="EMBL" id="JAFNEN010000135">
    <property type="protein sequence ID" value="KAG8192785.1"/>
    <property type="molecule type" value="Genomic_DNA"/>
</dbReference>
<evidence type="ECO:0000259" key="4">
    <source>
        <dbReference type="PROSITE" id="PS50850"/>
    </source>
</evidence>
<feature type="domain" description="Major facilitator superfamily (MFS) profile" evidence="4">
    <location>
        <begin position="514"/>
        <end position="712"/>
    </location>
</feature>
<feature type="compositionally biased region" description="Polar residues" evidence="2">
    <location>
        <begin position="415"/>
        <end position="426"/>
    </location>
</feature>
<dbReference type="InterPro" id="IPR011701">
    <property type="entry name" value="MFS"/>
</dbReference>
<dbReference type="PANTHER" id="PTHR11360:SF303">
    <property type="entry name" value="MAJOR FACILITATOR SUPERFAMILY (MFS) PROFILE DOMAIN-CONTAINING PROTEIN"/>
    <property type="match status" value="1"/>
</dbReference>
<evidence type="ECO:0000256" key="1">
    <source>
        <dbReference type="ARBA" id="ARBA00004141"/>
    </source>
</evidence>
<dbReference type="SUPFAM" id="SSF103473">
    <property type="entry name" value="MFS general substrate transporter"/>
    <property type="match status" value="1"/>
</dbReference>
<evidence type="ECO:0000256" key="2">
    <source>
        <dbReference type="SAM" id="MobiDB-lite"/>
    </source>
</evidence>
<accession>A0AAV6VA26</accession>
<feature type="transmembrane region" description="Helical" evidence="3">
    <location>
        <begin position="136"/>
        <end position="155"/>
    </location>
</feature>
<proteinExistence type="predicted"/>
<feature type="transmembrane region" description="Helical" evidence="3">
    <location>
        <begin position="167"/>
        <end position="185"/>
    </location>
</feature>
<feature type="transmembrane region" description="Helical" evidence="3">
    <location>
        <begin position="639"/>
        <end position="659"/>
    </location>
</feature>
<keyword evidence="3" id="KW-0472">Membrane</keyword>
<evidence type="ECO:0000313" key="5">
    <source>
        <dbReference type="EMBL" id="KAG8192785.1"/>
    </source>
</evidence>
<feature type="region of interest" description="Disordered" evidence="2">
    <location>
        <begin position="409"/>
        <end position="430"/>
    </location>
</feature>
<dbReference type="PANTHER" id="PTHR11360">
    <property type="entry name" value="MONOCARBOXYLATE TRANSPORTER"/>
    <property type="match status" value="1"/>
</dbReference>
<feature type="transmembrane region" description="Helical" evidence="3">
    <location>
        <begin position="671"/>
        <end position="689"/>
    </location>
</feature>
<dbReference type="Pfam" id="PF07690">
    <property type="entry name" value="MFS_1"/>
    <property type="match status" value="2"/>
</dbReference>
<protein>
    <recommendedName>
        <fullName evidence="4">Major facilitator superfamily (MFS) profile domain-containing protein</fullName>
    </recommendedName>
</protein>
<gene>
    <name evidence="5" type="ORF">JTE90_019103</name>
</gene>
<keyword evidence="3" id="KW-0812">Transmembrane</keyword>
<dbReference type="Gene3D" id="1.20.1250.20">
    <property type="entry name" value="MFS general substrate transporter like domains"/>
    <property type="match status" value="2"/>
</dbReference>
<feature type="compositionally biased region" description="Polar residues" evidence="2">
    <location>
        <begin position="318"/>
        <end position="332"/>
    </location>
</feature>
<reference evidence="5 6" key="1">
    <citation type="journal article" date="2022" name="Nat. Ecol. Evol.">
        <title>A masculinizing supergene underlies an exaggerated male reproductive morph in a spider.</title>
        <authorList>
            <person name="Hendrickx F."/>
            <person name="De Corte Z."/>
            <person name="Sonet G."/>
            <person name="Van Belleghem S.M."/>
            <person name="Kostlbacher S."/>
            <person name="Vangestel C."/>
        </authorList>
    </citation>
    <scope>NUCLEOTIDE SEQUENCE [LARGE SCALE GENOMIC DNA]</scope>
    <source>
        <strain evidence="5">W744_W776</strain>
    </source>
</reference>